<dbReference type="Proteomes" id="UP000824782">
    <property type="component" value="Unassembled WGS sequence"/>
</dbReference>
<sequence length="88" mass="9621">MLFRGLSSASKVRPPAKSKLQTGAGIGPDLSFVPCAAGSYGVPWKHRGRFISTCRPVFWYRSTKIIPISCALTEIMIILTTTPHDKNS</sequence>
<gene>
    <name evidence="2" type="ORF">GDO81_006664</name>
</gene>
<dbReference type="EMBL" id="WNYA01000002">
    <property type="protein sequence ID" value="KAG8590170.1"/>
    <property type="molecule type" value="Genomic_DNA"/>
</dbReference>
<name>A0AAV7CYE8_ENGPU</name>
<protein>
    <submittedName>
        <fullName evidence="2">Uncharacterized protein</fullName>
    </submittedName>
</protein>
<evidence type="ECO:0000313" key="2">
    <source>
        <dbReference type="EMBL" id="KAG8590170.1"/>
    </source>
</evidence>
<comment type="caution">
    <text evidence="2">The sequence shown here is derived from an EMBL/GenBank/DDBJ whole genome shotgun (WGS) entry which is preliminary data.</text>
</comment>
<organism evidence="2 3">
    <name type="scientific">Engystomops pustulosus</name>
    <name type="common">Tungara frog</name>
    <name type="synonym">Physalaemus pustulosus</name>
    <dbReference type="NCBI Taxonomy" id="76066"/>
    <lineage>
        <taxon>Eukaryota</taxon>
        <taxon>Metazoa</taxon>
        <taxon>Chordata</taxon>
        <taxon>Craniata</taxon>
        <taxon>Vertebrata</taxon>
        <taxon>Euteleostomi</taxon>
        <taxon>Amphibia</taxon>
        <taxon>Batrachia</taxon>
        <taxon>Anura</taxon>
        <taxon>Neobatrachia</taxon>
        <taxon>Hyloidea</taxon>
        <taxon>Leptodactylidae</taxon>
        <taxon>Leiuperinae</taxon>
        <taxon>Engystomops</taxon>
    </lineage>
</organism>
<evidence type="ECO:0000313" key="3">
    <source>
        <dbReference type="Proteomes" id="UP000824782"/>
    </source>
</evidence>
<dbReference type="AlphaFoldDB" id="A0AAV7CYE8"/>
<evidence type="ECO:0000256" key="1">
    <source>
        <dbReference type="SAM" id="MobiDB-lite"/>
    </source>
</evidence>
<proteinExistence type="predicted"/>
<keyword evidence="3" id="KW-1185">Reference proteome</keyword>
<accession>A0AAV7CYE8</accession>
<feature type="region of interest" description="Disordered" evidence="1">
    <location>
        <begin position="1"/>
        <end position="26"/>
    </location>
</feature>
<reference evidence="2" key="1">
    <citation type="thesis" date="2020" institute="ProQuest LLC" country="789 East Eisenhower Parkway, Ann Arbor, MI, USA">
        <title>Comparative Genomics and Chromosome Evolution.</title>
        <authorList>
            <person name="Mudd A.B."/>
        </authorList>
    </citation>
    <scope>NUCLEOTIDE SEQUENCE</scope>
    <source>
        <strain evidence="2">237g6f4</strain>
        <tissue evidence="2">Blood</tissue>
    </source>
</reference>